<reference evidence="2" key="1">
    <citation type="submission" date="2024-06" db="EMBL/GenBank/DDBJ databases">
        <title>Multi-omics analyses provide insights into the biosynthesis of the anticancer antibiotic pleurotin in Hohenbuehelia grisea.</title>
        <authorList>
            <person name="Weaver J.A."/>
            <person name="Alberti F."/>
        </authorList>
    </citation>
    <scope>NUCLEOTIDE SEQUENCE [LARGE SCALE GENOMIC DNA]</scope>
    <source>
        <strain evidence="2">T-177</strain>
    </source>
</reference>
<name>A0ABR3J671_9AGAR</name>
<gene>
    <name evidence="1" type="ORF">HGRIS_007864</name>
</gene>
<sequence length="219" mass="24863">MFNLVHWYGIRAAVRNGLPQSSANHLLTVSSVGDLFSINAVQILQNGGPYPGDAPDVDNQDRFTIFQAECEYEIWDDVAQYVCCLPSHLLENQKFDLIGWYAKELRRKLLTIHSVMRYDLDGPHLELFWRNIDASPHEQQALAVENVMDQIAEDALLCERIRFAEDGDIYTVIKLNGQQIRQGMYPAIQRNAAVTKDFSCSIPKPVVVVVKIDGHLHAR</sequence>
<protein>
    <submittedName>
        <fullName evidence="1">Uncharacterized protein</fullName>
    </submittedName>
</protein>
<evidence type="ECO:0000313" key="1">
    <source>
        <dbReference type="EMBL" id="KAL0951127.1"/>
    </source>
</evidence>
<accession>A0ABR3J671</accession>
<dbReference type="EMBL" id="JASNQZ010000011">
    <property type="protein sequence ID" value="KAL0951127.1"/>
    <property type="molecule type" value="Genomic_DNA"/>
</dbReference>
<comment type="caution">
    <text evidence="1">The sequence shown here is derived from an EMBL/GenBank/DDBJ whole genome shotgun (WGS) entry which is preliminary data.</text>
</comment>
<keyword evidence="2" id="KW-1185">Reference proteome</keyword>
<evidence type="ECO:0000313" key="2">
    <source>
        <dbReference type="Proteomes" id="UP001556367"/>
    </source>
</evidence>
<organism evidence="1 2">
    <name type="scientific">Hohenbuehelia grisea</name>
    <dbReference type="NCBI Taxonomy" id="104357"/>
    <lineage>
        <taxon>Eukaryota</taxon>
        <taxon>Fungi</taxon>
        <taxon>Dikarya</taxon>
        <taxon>Basidiomycota</taxon>
        <taxon>Agaricomycotina</taxon>
        <taxon>Agaricomycetes</taxon>
        <taxon>Agaricomycetidae</taxon>
        <taxon>Agaricales</taxon>
        <taxon>Pleurotineae</taxon>
        <taxon>Pleurotaceae</taxon>
        <taxon>Hohenbuehelia</taxon>
    </lineage>
</organism>
<proteinExistence type="predicted"/>
<dbReference type="Proteomes" id="UP001556367">
    <property type="component" value="Unassembled WGS sequence"/>
</dbReference>